<dbReference type="GO" id="GO:0003677">
    <property type="term" value="F:DNA binding"/>
    <property type="evidence" value="ECO:0007669"/>
    <property type="project" value="InterPro"/>
</dbReference>
<dbReference type="InterPro" id="IPR011010">
    <property type="entry name" value="DNA_brk_join_enz"/>
</dbReference>
<dbReference type="SUPFAM" id="SSF56349">
    <property type="entry name" value="DNA breaking-rejoining enzymes"/>
    <property type="match status" value="1"/>
</dbReference>
<dbReference type="EMBL" id="NUWN01000017">
    <property type="protein sequence ID" value="PFK46439.1"/>
    <property type="molecule type" value="Genomic_DNA"/>
</dbReference>
<accession>A0A2B0MZY1</accession>
<dbReference type="Gene3D" id="1.10.443.10">
    <property type="entry name" value="Intergrase catalytic core"/>
    <property type="match status" value="1"/>
</dbReference>
<organism evidence="2 3">
    <name type="scientific">Bacillus cereus</name>
    <dbReference type="NCBI Taxonomy" id="1396"/>
    <lineage>
        <taxon>Bacteria</taxon>
        <taxon>Bacillati</taxon>
        <taxon>Bacillota</taxon>
        <taxon>Bacilli</taxon>
        <taxon>Bacillales</taxon>
        <taxon>Bacillaceae</taxon>
        <taxon>Bacillus</taxon>
        <taxon>Bacillus cereus group</taxon>
    </lineage>
</organism>
<dbReference type="InterPro" id="IPR013762">
    <property type="entry name" value="Integrase-like_cat_sf"/>
</dbReference>
<proteinExistence type="predicted"/>
<evidence type="ECO:0000313" key="2">
    <source>
        <dbReference type="EMBL" id="PFK46439.1"/>
    </source>
</evidence>
<keyword evidence="1" id="KW-0233">DNA recombination</keyword>
<protein>
    <submittedName>
        <fullName evidence="2">Integrase</fullName>
    </submittedName>
</protein>
<dbReference type="GO" id="GO:0015074">
    <property type="term" value="P:DNA integration"/>
    <property type="evidence" value="ECO:0007669"/>
    <property type="project" value="InterPro"/>
</dbReference>
<name>A0A2B0MZY1_BACCE</name>
<reference evidence="2 3" key="1">
    <citation type="submission" date="2017-09" db="EMBL/GenBank/DDBJ databases">
        <title>Large-scale bioinformatics analysis of Bacillus genomes uncovers conserved roles of natural products in bacterial physiology.</title>
        <authorList>
            <consortium name="Agbiome Team Llc"/>
            <person name="Bleich R.M."/>
            <person name="Grubbs K.J."/>
            <person name="Santa Maria K.C."/>
            <person name="Allen S.E."/>
            <person name="Farag S."/>
            <person name="Shank E.A."/>
            <person name="Bowers A."/>
        </authorList>
    </citation>
    <scope>NUCLEOTIDE SEQUENCE [LARGE SCALE GENOMIC DNA]</scope>
    <source>
        <strain evidence="2 3">AFS083043</strain>
    </source>
</reference>
<dbReference type="Proteomes" id="UP000242656">
    <property type="component" value="Unassembled WGS sequence"/>
</dbReference>
<dbReference type="AlphaFoldDB" id="A0A2B0MZY1"/>
<dbReference type="RefSeq" id="WP_087931692.1">
    <property type="nucleotide sequence ID" value="NZ_NUWN01000017.1"/>
</dbReference>
<evidence type="ECO:0000313" key="3">
    <source>
        <dbReference type="Proteomes" id="UP000242656"/>
    </source>
</evidence>
<comment type="caution">
    <text evidence="2">The sequence shown here is derived from an EMBL/GenBank/DDBJ whole genome shotgun (WGS) entry which is preliminary data.</text>
</comment>
<dbReference type="GO" id="GO:0006310">
    <property type="term" value="P:DNA recombination"/>
    <property type="evidence" value="ECO:0007669"/>
    <property type="project" value="UniProtKB-KW"/>
</dbReference>
<sequence length="447" mass="52656">MQDLDGKLYWMPKSVTLQRWIGKEMKSNEVVMICIKNKVNELIIPHPITDFIRKVYRNRGVGYHTQLKAARVVCKFLNFIYSNIEDDIAGYNELSIKGLRGLQLKHGGDFITHLTYEGVSFKHSDYCERILTKFFIYLKEHELIDQNFQVFYRQDSKKVGQPLSIFSQSIFDIERPNRNQVNEKLKLKDFGPNRYRLAYEFIEEAESSDIALGVCFQILAGLRVGEVVNLTRESIYEKGFRGNDGMWLVIKDNQEKLFAHLSSKYDVQVKRPREVFVLSDQKLWDIYYIHMERLKKFEKQWGYKNNNALFISKSTGLPLSGTGYTKRFYRVKQRFLEKLRINRRYEDLEFLTSLPWSTHIGRGVFTNFLIDLGLSIEEIANLRGDKTLTATFEYVEKRTSYSRVQEHVNILTSVYGENKDNVDSLESSSYTRNIFDRYKHNWSGLKQ</sequence>
<evidence type="ECO:0000256" key="1">
    <source>
        <dbReference type="ARBA" id="ARBA00023172"/>
    </source>
</evidence>
<gene>
    <name evidence="2" type="ORF">COI93_04430</name>
</gene>